<dbReference type="EMBL" id="AGJL01000020">
    <property type="protein sequence ID" value="EHP86823.1"/>
    <property type="molecule type" value="Genomic_DNA"/>
</dbReference>
<name>H1KYS6_9EURY</name>
<comment type="caution">
    <text evidence="2">The sequence shown here is derived from an EMBL/GenBank/DDBJ whole genome shotgun (WGS) entry which is preliminary data.</text>
</comment>
<dbReference type="PANTHER" id="PTHR37169">
    <property type="entry name" value="CRISPR SYSTEM ENDORIBONUCLEASE CSX1-RELATED"/>
    <property type="match status" value="1"/>
</dbReference>
<organism evidence="2 3">
    <name type="scientific">Methanotorris formicicus Mc-S-70</name>
    <dbReference type="NCBI Taxonomy" id="647171"/>
    <lineage>
        <taxon>Archaea</taxon>
        <taxon>Methanobacteriati</taxon>
        <taxon>Methanobacteriota</taxon>
        <taxon>Methanomada group</taxon>
        <taxon>Methanococci</taxon>
        <taxon>Methanococcales</taxon>
        <taxon>Methanocaldococcaceae</taxon>
        <taxon>Methanotorris</taxon>
    </lineage>
</organism>
<dbReference type="OrthoDB" id="102285at2157"/>
<dbReference type="Gene3D" id="3.40.50.10640">
    <property type="entry name" value="SSO1389-like"/>
    <property type="match status" value="1"/>
</dbReference>
<sequence length="83" mass="9888">MRILIATWGNFRSWDEIEYIFGNKKKKSNCPLSILHEVIKPDKTIIFTLDTLTDFPSKNYEDIIKEVKEKTFEFIEKLHLLIV</sequence>
<evidence type="ECO:0000313" key="2">
    <source>
        <dbReference type="EMBL" id="EHP86823.1"/>
    </source>
</evidence>
<feature type="domain" description="CRISPR system endoribonuclease Csx1 CARF" evidence="1">
    <location>
        <begin position="3"/>
        <end position="77"/>
    </location>
</feature>
<protein>
    <submittedName>
        <fullName evidence="2">CRISPR-associated protein DxTHG</fullName>
    </submittedName>
</protein>
<accession>H1KYS6</accession>
<dbReference type="Proteomes" id="UP000003706">
    <property type="component" value="Unassembled WGS sequence"/>
</dbReference>
<dbReference type="Pfam" id="PF22230">
    <property type="entry name" value="Csx1_CARF"/>
    <property type="match status" value="1"/>
</dbReference>
<keyword evidence="3" id="KW-1185">Reference proteome</keyword>
<dbReference type="InterPro" id="IPR053857">
    <property type="entry name" value="Csx1_CARF"/>
</dbReference>
<dbReference type="SUPFAM" id="SSF160980">
    <property type="entry name" value="SSO1389-like"/>
    <property type="match status" value="1"/>
</dbReference>
<dbReference type="InterPro" id="IPR052875">
    <property type="entry name" value="CRISPR_assoc_ribonuclease"/>
</dbReference>
<dbReference type="PANTHER" id="PTHR37169:SF1">
    <property type="entry name" value="CRISPR SYSTEM ENDORIBONUCLEASE CSX1"/>
    <property type="match status" value="1"/>
</dbReference>
<dbReference type="STRING" id="647171.MetfoDRAFT_0949"/>
<evidence type="ECO:0000313" key="3">
    <source>
        <dbReference type="Proteomes" id="UP000003706"/>
    </source>
</evidence>
<evidence type="ECO:0000259" key="1">
    <source>
        <dbReference type="Pfam" id="PF22230"/>
    </source>
</evidence>
<gene>
    <name evidence="2" type="ORF">MetfoDRAFT_0949</name>
</gene>
<reference evidence="2 3" key="1">
    <citation type="submission" date="2011-09" db="EMBL/GenBank/DDBJ databases">
        <title>The draft genome of Methanotorris formicicus Mc-S-70.</title>
        <authorList>
            <consortium name="US DOE Joint Genome Institute (JGI-PGF)"/>
            <person name="Lucas S."/>
            <person name="Han J."/>
            <person name="Lapidus A."/>
            <person name="Cheng J.-F."/>
            <person name="Goodwin L."/>
            <person name="Pitluck S."/>
            <person name="Peters L."/>
            <person name="Land M.L."/>
            <person name="Hauser L."/>
            <person name="Sieprawska-Lupa M."/>
            <person name="Takai K."/>
            <person name="Miyazaki J."/>
            <person name="Whitman W."/>
            <person name="Woyke T.J."/>
        </authorList>
    </citation>
    <scope>NUCLEOTIDE SEQUENCE [LARGE SCALE GENOMIC DNA]</scope>
    <source>
        <strain evidence="2 3">Mc-S-70</strain>
    </source>
</reference>
<dbReference type="AlphaFoldDB" id="H1KYS6"/>
<proteinExistence type="predicted"/>
<dbReference type="RefSeq" id="WP_007044386.1">
    <property type="nucleotide sequence ID" value="NZ_AGJL01000020.1"/>
</dbReference>